<proteinExistence type="predicted"/>
<dbReference type="PANTHER" id="PTHR43877:SF1">
    <property type="entry name" value="ACETYLTRANSFERASE"/>
    <property type="match status" value="1"/>
</dbReference>
<dbReference type="InterPro" id="IPR050832">
    <property type="entry name" value="Bact_Acetyltransf"/>
</dbReference>
<reference evidence="4 5" key="1">
    <citation type="submission" date="2018-08" db="EMBL/GenBank/DDBJ databases">
        <title>The multiple taxonomic identification of Sphingomonas gilva.</title>
        <authorList>
            <person name="Zhu D."/>
            <person name="Zheng S."/>
        </authorList>
    </citation>
    <scope>NUCLEOTIDE SEQUENCE [LARGE SCALE GENOMIC DNA]</scope>
    <source>
        <strain evidence="4 5">ZDH117</strain>
    </source>
</reference>
<keyword evidence="1 4" id="KW-0808">Transferase</keyword>
<accession>A0A396RMZ9</accession>
<dbReference type="Pfam" id="PF00583">
    <property type="entry name" value="Acetyltransf_1"/>
    <property type="match status" value="1"/>
</dbReference>
<dbReference type="Gene3D" id="3.40.630.30">
    <property type="match status" value="1"/>
</dbReference>
<comment type="caution">
    <text evidence="4">The sequence shown here is derived from an EMBL/GenBank/DDBJ whole genome shotgun (WGS) entry which is preliminary data.</text>
</comment>
<dbReference type="Proteomes" id="UP000266693">
    <property type="component" value="Unassembled WGS sequence"/>
</dbReference>
<dbReference type="SUPFAM" id="SSF55729">
    <property type="entry name" value="Acyl-CoA N-acyltransferases (Nat)"/>
    <property type="match status" value="1"/>
</dbReference>
<protein>
    <submittedName>
        <fullName evidence="4">N-acetyltransferase</fullName>
    </submittedName>
</protein>
<evidence type="ECO:0000313" key="5">
    <source>
        <dbReference type="Proteomes" id="UP000266693"/>
    </source>
</evidence>
<feature type="domain" description="N-acetyltransferase" evidence="3">
    <location>
        <begin position="1"/>
        <end position="141"/>
    </location>
</feature>
<organism evidence="4 5">
    <name type="scientific">Sphingomonas gilva</name>
    <dbReference type="NCBI Taxonomy" id="2305907"/>
    <lineage>
        <taxon>Bacteria</taxon>
        <taxon>Pseudomonadati</taxon>
        <taxon>Pseudomonadota</taxon>
        <taxon>Alphaproteobacteria</taxon>
        <taxon>Sphingomonadales</taxon>
        <taxon>Sphingomonadaceae</taxon>
        <taxon>Sphingomonas</taxon>
    </lineage>
</organism>
<sequence>MLIRPAFPDDAAAIHAVVTAAFGGEDEARLIAALDADGDTVVSLVAVEADEIVGHILLSGLAAPFPSLALAPLAVRPDHQRRAVGSALVRAAIQAGQVAGARAIFVLGDPDYYGRFGFGAAQARGFSSPYAGPHLMVLPLGGPLPVPTGRIDHAPAFAALV</sequence>
<dbReference type="PROSITE" id="PS51186">
    <property type="entry name" value="GNAT"/>
    <property type="match status" value="1"/>
</dbReference>
<evidence type="ECO:0000256" key="2">
    <source>
        <dbReference type="ARBA" id="ARBA00023315"/>
    </source>
</evidence>
<dbReference type="AlphaFoldDB" id="A0A396RMZ9"/>
<dbReference type="PANTHER" id="PTHR43877">
    <property type="entry name" value="AMINOALKYLPHOSPHONATE N-ACETYLTRANSFERASE-RELATED-RELATED"/>
    <property type="match status" value="1"/>
</dbReference>
<dbReference type="InterPro" id="IPR000182">
    <property type="entry name" value="GNAT_dom"/>
</dbReference>
<dbReference type="OrthoDB" id="9797178at2"/>
<keyword evidence="2" id="KW-0012">Acyltransferase</keyword>
<evidence type="ECO:0000256" key="1">
    <source>
        <dbReference type="ARBA" id="ARBA00022679"/>
    </source>
</evidence>
<dbReference type="CDD" id="cd04301">
    <property type="entry name" value="NAT_SF"/>
    <property type="match status" value="1"/>
</dbReference>
<keyword evidence="5" id="KW-1185">Reference proteome</keyword>
<dbReference type="InterPro" id="IPR016181">
    <property type="entry name" value="Acyl_CoA_acyltransferase"/>
</dbReference>
<evidence type="ECO:0000313" key="4">
    <source>
        <dbReference type="EMBL" id="RHW17800.1"/>
    </source>
</evidence>
<gene>
    <name evidence="4" type="ORF">D1610_09875</name>
</gene>
<dbReference type="GO" id="GO:0016747">
    <property type="term" value="F:acyltransferase activity, transferring groups other than amino-acyl groups"/>
    <property type="evidence" value="ECO:0007669"/>
    <property type="project" value="InterPro"/>
</dbReference>
<name>A0A396RMZ9_9SPHN</name>
<evidence type="ECO:0000259" key="3">
    <source>
        <dbReference type="PROSITE" id="PS51186"/>
    </source>
</evidence>
<dbReference type="EMBL" id="QWLV01000003">
    <property type="protein sequence ID" value="RHW17800.1"/>
    <property type="molecule type" value="Genomic_DNA"/>
</dbReference>